<dbReference type="EMBL" id="VULO01000007">
    <property type="protein sequence ID" value="MSS84523.1"/>
    <property type="molecule type" value="Genomic_DNA"/>
</dbReference>
<reference evidence="2 3" key="1">
    <citation type="submission" date="2019-08" db="EMBL/GenBank/DDBJ databases">
        <title>In-depth cultivation of the pig gut microbiome towards novel bacterial diversity and tailored functional studies.</title>
        <authorList>
            <person name="Wylensek D."/>
            <person name="Hitch T.C.A."/>
            <person name="Clavel T."/>
        </authorList>
    </citation>
    <scope>NUCLEOTIDE SEQUENCE [LARGE SCALE GENOMIC DNA]</scope>
    <source>
        <strain evidence="2 3">WB03_NA08</strain>
    </source>
</reference>
<dbReference type="PANTHER" id="PTHR46609">
    <property type="entry name" value="EXONUCLEASE, PHAGE-TYPE/RECB, C-TERMINAL DOMAIN-CONTAINING PROTEIN"/>
    <property type="match status" value="1"/>
</dbReference>
<dbReference type="Pfam" id="PF09588">
    <property type="entry name" value="YqaJ"/>
    <property type="match status" value="1"/>
</dbReference>
<dbReference type="Proteomes" id="UP000470875">
    <property type="component" value="Unassembled WGS sequence"/>
</dbReference>
<evidence type="ECO:0000313" key="2">
    <source>
        <dbReference type="EMBL" id="MSS84523.1"/>
    </source>
</evidence>
<comment type="caution">
    <text evidence="2">The sequence shown here is derived from an EMBL/GenBank/DDBJ whole genome shotgun (WGS) entry which is preliminary data.</text>
</comment>
<organism evidence="2 3">
    <name type="scientific">Scrofimicrobium canadense</name>
    <dbReference type="NCBI Taxonomy" id="2652290"/>
    <lineage>
        <taxon>Bacteria</taxon>
        <taxon>Bacillati</taxon>
        <taxon>Actinomycetota</taxon>
        <taxon>Actinomycetes</taxon>
        <taxon>Actinomycetales</taxon>
        <taxon>Actinomycetaceae</taxon>
        <taxon>Scrofimicrobium</taxon>
    </lineage>
</organism>
<evidence type="ECO:0000259" key="1">
    <source>
        <dbReference type="Pfam" id="PF09588"/>
    </source>
</evidence>
<dbReference type="Gene3D" id="3.90.320.10">
    <property type="match status" value="1"/>
</dbReference>
<sequence>MRRRSRNIKIYDDVVQGTDEWLELRLGIVTASVIGALLTPGGKASHGETARKQLLQLAAERITGRGPEPLTGRAIMRGHLDEPLARQYYADNYAPVREVGFIKMVEPDFTLGYSPDGLVGDDGLIEIKSRDPRIQVSTVLADEPPKENMAQLQTGLYVTGRDYIDYVSFAAGMPLYVKRVLPDPDWFEAIEAAAFYAEKAITQMVDTFNERMKNAPATEYVNHFEDIDMEGF</sequence>
<dbReference type="InterPro" id="IPR011335">
    <property type="entry name" value="Restrct_endonuc-II-like"/>
</dbReference>
<dbReference type="InterPro" id="IPR011604">
    <property type="entry name" value="PDDEXK-like_dom_sf"/>
</dbReference>
<dbReference type="AlphaFoldDB" id="A0A6N7W7P3"/>
<dbReference type="PANTHER" id="PTHR46609:SF6">
    <property type="entry name" value="EXONUCLEASE, PHAGE-TYPE_RECB, C-TERMINAL DOMAIN-CONTAINING PROTEIN-RELATED"/>
    <property type="match status" value="1"/>
</dbReference>
<gene>
    <name evidence="2" type="ORF">FYJ24_07040</name>
</gene>
<dbReference type="InterPro" id="IPR051703">
    <property type="entry name" value="NF-kappa-B_Signaling_Reg"/>
</dbReference>
<protein>
    <submittedName>
        <fullName evidence="2">YqaJ viral recombinase family protein</fullName>
    </submittedName>
</protein>
<dbReference type="CDD" id="cd22343">
    <property type="entry name" value="PDDEXK_lambda_exonuclease-like"/>
    <property type="match status" value="1"/>
</dbReference>
<evidence type="ECO:0000313" key="3">
    <source>
        <dbReference type="Proteomes" id="UP000470875"/>
    </source>
</evidence>
<proteinExistence type="predicted"/>
<feature type="domain" description="YqaJ viral recombinase" evidence="1">
    <location>
        <begin position="20"/>
        <end position="161"/>
    </location>
</feature>
<dbReference type="InterPro" id="IPR019080">
    <property type="entry name" value="YqaJ_viral_recombinase"/>
</dbReference>
<name>A0A6N7W7P3_9ACTO</name>
<keyword evidence="3" id="KW-1185">Reference proteome</keyword>
<accession>A0A6N7W7P3</accession>
<dbReference type="SUPFAM" id="SSF52980">
    <property type="entry name" value="Restriction endonuclease-like"/>
    <property type="match status" value="1"/>
</dbReference>